<dbReference type="Gene3D" id="1.10.443.10">
    <property type="entry name" value="Intergrase catalytic core"/>
    <property type="match status" value="1"/>
</dbReference>
<protein>
    <submittedName>
        <fullName evidence="12">Tyrosine-type recombinase/integrase</fullName>
    </submittedName>
</protein>
<dbReference type="Gene3D" id="1.10.150.130">
    <property type="match status" value="1"/>
</dbReference>
<organism evidence="12 13">
    <name type="scientific">Flavivirga jejuensis</name>
    <dbReference type="NCBI Taxonomy" id="870487"/>
    <lineage>
        <taxon>Bacteria</taxon>
        <taxon>Pseudomonadati</taxon>
        <taxon>Bacteroidota</taxon>
        <taxon>Flavobacteriia</taxon>
        <taxon>Flavobacteriales</taxon>
        <taxon>Flavobacteriaceae</taxon>
        <taxon>Flavivirga</taxon>
    </lineage>
</organism>
<name>A0ABT8WV54_9FLAO</name>
<dbReference type="Proteomes" id="UP001176806">
    <property type="component" value="Unassembled WGS sequence"/>
</dbReference>
<evidence type="ECO:0000259" key="10">
    <source>
        <dbReference type="PROSITE" id="PS51898"/>
    </source>
</evidence>
<dbReference type="InterPro" id="IPR050090">
    <property type="entry name" value="Tyrosine_recombinase_XerCD"/>
</dbReference>
<sequence length="304" mass="35668">MKNHILTFIFHCKIEKKLSDKTIKAYETDLRQFENFIDINDTKDIGKEELKSYFLYLSKFARKTIKRKIATLKTFFSYLEFEEIIENNPFRKVRIKIKDDLILPKILSVKEIEQILKTLYKAKNRISDIKSYAYKEIIRNIAVIELLLASGVRVSELCTLKRSNVTHDFSLIKIQGKGNKERTIPITNKATQNALRANYDNFKQSIKKQSYLFINRFGNPLSEQSVRLFVKKIAKEAQIKRNITPHVFRHSFATLLLEGDADIRYIQHLLGHSSIMVTQIYTHVNERKKTELLTLKNPRNLISI</sequence>
<accession>A0ABT8WV54</accession>
<keyword evidence="4" id="KW-0159">Chromosome partition</keyword>
<dbReference type="InterPro" id="IPR010998">
    <property type="entry name" value="Integrase_recombinase_N"/>
</dbReference>
<dbReference type="InterPro" id="IPR004107">
    <property type="entry name" value="Integrase_SAM-like_N"/>
</dbReference>
<evidence type="ECO:0000256" key="3">
    <source>
        <dbReference type="ARBA" id="ARBA00022618"/>
    </source>
</evidence>
<proteinExistence type="predicted"/>
<keyword evidence="6 9" id="KW-0238">DNA-binding</keyword>
<keyword evidence="5" id="KW-0229">DNA integration</keyword>
<dbReference type="PANTHER" id="PTHR30349">
    <property type="entry name" value="PHAGE INTEGRASE-RELATED"/>
    <property type="match status" value="1"/>
</dbReference>
<evidence type="ECO:0000313" key="12">
    <source>
        <dbReference type="EMBL" id="MDO5977072.1"/>
    </source>
</evidence>
<evidence type="ECO:0000259" key="11">
    <source>
        <dbReference type="PROSITE" id="PS51900"/>
    </source>
</evidence>
<feature type="domain" description="Tyr recombinase" evidence="10">
    <location>
        <begin position="102"/>
        <end position="294"/>
    </location>
</feature>
<dbReference type="PANTHER" id="PTHR30349:SF77">
    <property type="entry name" value="TYROSINE RECOMBINASE XERC"/>
    <property type="match status" value="1"/>
</dbReference>
<dbReference type="InterPro" id="IPR018247">
    <property type="entry name" value="EF_Hand_1_Ca_BS"/>
</dbReference>
<dbReference type="InterPro" id="IPR013762">
    <property type="entry name" value="Integrase-like_cat_sf"/>
</dbReference>
<evidence type="ECO:0000256" key="8">
    <source>
        <dbReference type="ARBA" id="ARBA00023306"/>
    </source>
</evidence>
<reference evidence="12" key="1">
    <citation type="submission" date="2023-07" db="EMBL/GenBank/DDBJ databases">
        <title>Two novel species in the genus Flavivirga.</title>
        <authorList>
            <person name="Kwon K."/>
        </authorList>
    </citation>
    <scope>NUCLEOTIDE SEQUENCE</scope>
    <source>
        <strain evidence="12">KACC 14158</strain>
    </source>
</reference>
<dbReference type="PROSITE" id="PS00018">
    <property type="entry name" value="EF_HAND_1"/>
    <property type="match status" value="1"/>
</dbReference>
<dbReference type="Pfam" id="PF02899">
    <property type="entry name" value="Phage_int_SAM_1"/>
    <property type="match status" value="1"/>
</dbReference>
<evidence type="ECO:0000256" key="2">
    <source>
        <dbReference type="ARBA" id="ARBA00022490"/>
    </source>
</evidence>
<dbReference type="Pfam" id="PF00589">
    <property type="entry name" value="Phage_integrase"/>
    <property type="match status" value="1"/>
</dbReference>
<evidence type="ECO:0000256" key="5">
    <source>
        <dbReference type="ARBA" id="ARBA00022908"/>
    </source>
</evidence>
<keyword evidence="3" id="KW-0132">Cell division</keyword>
<evidence type="ECO:0000256" key="1">
    <source>
        <dbReference type="ARBA" id="ARBA00004496"/>
    </source>
</evidence>
<keyword evidence="2" id="KW-0963">Cytoplasm</keyword>
<dbReference type="RefSeq" id="WP_303304406.1">
    <property type="nucleotide sequence ID" value="NZ_BAABDA010000011.1"/>
</dbReference>
<evidence type="ECO:0000313" key="13">
    <source>
        <dbReference type="Proteomes" id="UP001176806"/>
    </source>
</evidence>
<dbReference type="EMBL" id="JAUOEL010000012">
    <property type="protein sequence ID" value="MDO5977072.1"/>
    <property type="molecule type" value="Genomic_DNA"/>
</dbReference>
<dbReference type="InterPro" id="IPR011010">
    <property type="entry name" value="DNA_brk_join_enz"/>
</dbReference>
<evidence type="ECO:0000256" key="7">
    <source>
        <dbReference type="ARBA" id="ARBA00023172"/>
    </source>
</evidence>
<evidence type="ECO:0000256" key="4">
    <source>
        <dbReference type="ARBA" id="ARBA00022829"/>
    </source>
</evidence>
<dbReference type="PROSITE" id="PS51898">
    <property type="entry name" value="TYR_RECOMBINASE"/>
    <property type="match status" value="1"/>
</dbReference>
<feature type="domain" description="Core-binding (CB)" evidence="11">
    <location>
        <begin position="1"/>
        <end position="80"/>
    </location>
</feature>
<keyword evidence="7" id="KW-0233">DNA recombination</keyword>
<keyword evidence="8" id="KW-0131">Cell cycle</keyword>
<dbReference type="InterPro" id="IPR044068">
    <property type="entry name" value="CB"/>
</dbReference>
<comment type="subcellular location">
    <subcellularLocation>
        <location evidence="1">Cytoplasm</location>
    </subcellularLocation>
</comment>
<dbReference type="InterPro" id="IPR002104">
    <property type="entry name" value="Integrase_catalytic"/>
</dbReference>
<dbReference type="SUPFAM" id="SSF56349">
    <property type="entry name" value="DNA breaking-rejoining enzymes"/>
    <property type="match status" value="1"/>
</dbReference>
<evidence type="ECO:0000256" key="6">
    <source>
        <dbReference type="ARBA" id="ARBA00023125"/>
    </source>
</evidence>
<gene>
    <name evidence="12" type="ORF">Q4Q40_22985</name>
</gene>
<dbReference type="PROSITE" id="PS51900">
    <property type="entry name" value="CB"/>
    <property type="match status" value="1"/>
</dbReference>
<evidence type="ECO:0000256" key="9">
    <source>
        <dbReference type="PROSITE-ProRule" id="PRU01248"/>
    </source>
</evidence>
<comment type="caution">
    <text evidence="12">The sequence shown here is derived from an EMBL/GenBank/DDBJ whole genome shotgun (WGS) entry which is preliminary data.</text>
</comment>
<keyword evidence="13" id="KW-1185">Reference proteome</keyword>